<evidence type="ECO:0000313" key="2">
    <source>
        <dbReference type="EMBL" id="AWV98414.1"/>
    </source>
</evidence>
<keyword evidence="2" id="KW-0378">Hydrolase</keyword>
<protein>
    <submittedName>
        <fullName evidence="2">NUDIX hydrolase</fullName>
    </submittedName>
</protein>
<dbReference type="Proteomes" id="UP000249873">
    <property type="component" value="Chromosome"/>
</dbReference>
<sequence length="180" mass="20932">MNRNELIADLRQYVAFNEKEEAMREKLLAFVKEYENCFDRSLLIGHVTASCWVVNKSRTKVLLIHHAKLNKWLQPGGHCDGDENTYQVAEKELLEETGLVALKKDTTIFDVDVHTIPERKSVPEHKHYDIRYLFEVDENAPLIKNHETLGMKWLVMNDVPNLTSEESILRMKNKLELSPS</sequence>
<evidence type="ECO:0000313" key="3">
    <source>
        <dbReference type="Proteomes" id="UP000249873"/>
    </source>
</evidence>
<dbReference type="PANTHER" id="PTHR43736">
    <property type="entry name" value="ADP-RIBOSE PYROPHOSPHATASE"/>
    <property type="match status" value="1"/>
</dbReference>
<dbReference type="KEGG" id="als:DJ013_09605"/>
<dbReference type="PANTHER" id="PTHR43736:SF1">
    <property type="entry name" value="DIHYDRONEOPTERIN TRIPHOSPHATE DIPHOSPHATASE"/>
    <property type="match status" value="1"/>
</dbReference>
<name>A0A2Z4GBA4_9BACT</name>
<proteinExistence type="predicted"/>
<dbReference type="OrthoDB" id="9787880at2"/>
<evidence type="ECO:0000259" key="1">
    <source>
        <dbReference type="PROSITE" id="PS51462"/>
    </source>
</evidence>
<dbReference type="CDD" id="cd03674">
    <property type="entry name" value="NUDIX_Hydrolase"/>
    <property type="match status" value="1"/>
</dbReference>
<gene>
    <name evidence="2" type="ORF">DJ013_09605</name>
</gene>
<dbReference type="Gene3D" id="3.90.79.10">
    <property type="entry name" value="Nucleoside Triphosphate Pyrophosphohydrolase"/>
    <property type="match status" value="1"/>
</dbReference>
<dbReference type="InterPro" id="IPR000086">
    <property type="entry name" value="NUDIX_hydrolase_dom"/>
</dbReference>
<dbReference type="SUPFAM" id="SSF55811">
    <property type="entry name" value="Nudix"/>
    <property type="match status" value="1"/>
</dbReference>
<dbReference type="AlphaFoldDB" id="A0A2Z4GBA4"/>
<dbReference type="GO" id="GO:0016787">
    <property type="term" value="F:hydrolase activity"/>
    <property type="evidence" value="ECO:0007669"/>
    <property type="project" value="UniProtKB-KW"/>
</dbReference>
<dbReference type="RefSeq" id="WP_111371607.1">
    <property type="nucleotide sequence ID" value="NZ_CP029480.1"/>
</dbReference>
<organism evidence="2 3">
    <name type="scientific">Arcticibacterium luteifluviistationis</name>
    <dbReference type="NCBI Taxonomy" id="1784714"/>
    <lineage>
        <taxon>Bacteria</taxon>
        <taxon>Pseudomonadati</taxon>
        <taxon>Bacteroidota</taxon>
        <taxon>Cytophagia</taxon>
        <taxon>Cytophagales</taxon>
        <taxon>Leadbetterellaceae</taxon>
        <taxon>Arcticibacterium</taxon>
    </lineage>
</organism>
<dbReference type="Pfam" id="PF00293">
    <property type="entry name" value="NUDIX"/>
    <property type="match status" value="1"/>
</dbReference>
<keyword evidence="3" id="KW-1185">Reference proteome</keyword>
<dbReference type="PROSITE" id="PS51462">
    <property type="entry name" value="NUDIX"/>
    <property type="match status" value="1"/>
</dbReference>
<dbReference type="EMBL" id="CP029480">
    <property type="protein sequence ID" value="AWV98414.1"/>
    <property type="molecule type" value="Genomic_DNA"/>
</dbReference>
<dbReference type="InterPro" id="IPR015797">
    <property type="entry name" value="NUDIX_hydrolase-like_dom_sf"/>
</dbReference>
<reference evidence="2 3" key="1">
    <citation type="submission" date="2018-05" db="EMBL/GenBank/DDBJ databases">
        <title>Complete genome sequence of Arcticibacterium luteifluviistationis SM1504T, a cytophagaceae bacterium isolated from Arctic surface seawater.</title>
        <authorList>
            <person name="Li Y."/>
            <person name="Qin Q.-L."/>
        </authorList>
    </citation>
    <scope>NUCLEOTIDE SEQUENCE [LARGE SCALE GENOMIC DNA]</scope>
    <source>
        <strain evidence="2 3">SM1504</strain>
    </source>
</reference>
<accession>A0A2Z4GBA4</accession>
<feature type="domain" description="Nudix hydrolase" evidence="1">
    <location>
        <begin position="44"/>
        <end position="176"/>
    </location>
</feature>